<sequence>MPRRYSQNPYTQSNAKTKARLREGVCKMKQDTPSVLKSEIDKIEVPKDKLDTAIQEALNKGKKQKIKTPKNRLAIYVSAAAILFFSIFIGSAFVFAPIGSMASKIPYLGAVFQSSDLTDVVMNDLDKKGYKINSVSATYLPSKEMEINIMGNDQYFNAVKADVKKEVQQILQAKGYDSYSIKLTKYKEIKNPGLTEQQQKDKKVITEAVSEEMAQKKYNFNTIEVDPFSKEVFVDLKGDISYYDDHKDLAKTAATEALGKVEHSDYKVNITNSTPIIIKKQDDIGSDITSKIGEGLLSKKEYKVTEVGYVEDPLTFNIKTSVNASDSSSRVLAQKIEKEVKQLTELKNVKEKLDGKSYKVVIYSKDGKKLN</sequence>
<evidence type="ECO:0000313" key="2">
    <source>
        <dbReference type="EMBL" id="QJX80353.1"/>
    </source>
</evidence>
<accession>A0A6M6DZN1</accession>
<dbReference type="EMBL" id="CP045273">
    <property type="protein sequence ID" value="QJX80353.1"/>
    <property type="molecule type" value="Genomic_DNA"/>
</dbReference>
<reference evidence="2 3" key="1">
    <citation type="submission" date="2019-10" db="EMBL/GenBank/DDBJ databases">
        <title>Complete genome sequences for adaption low water activity.</title>
        <authorList>
            <person name="Zhao L."/>
            <person name="Zhong J."/>
        </authorList>
    </citation>
    <scope>NUCLEOTIDE SEQUENCE [LARGE SCALE GENOMIC DNA]</scope>
    <source>
        <strain evidence="2 3">FDU301</strain>
        <plasmid evidence="3">pfdu301a</plasmid>
    </source>
</reference>
<proteinExistence type="predicted"/>
<gene>
    <name evidence="2" type="ORF">FDZ14_30160</name>
</gene>
<dbReference type="Pfam" id="PF13222">
    <property type="entry name" value="DUF4030"/>
    <property type="match status" value="1"/>
</dbReference>
<dbReference type="InterPro" id="IPR025108">
    <property type="entry name" value="DUF4030"/>
</dbReference>
<geneLocation type="plasmid" evidence="3">
    <name>pfdu301a</name>
</geneLocation>
<name>A0A6M6DZN1_PRIMG</name>
<feature type="transmembrane region" description="Helical" evidence="1">
    <location>
        <begin position="73"/>
        <end position="96"/>
    </location>
</feature>
<keyword evidence="1" id="KW-0812">Transmembrane</keyword>
<keyword evidence="1" id="KW-0472">Membrane</keyword>
<protein>
    <submittedName>
        <fullName evidence="2">DUF4030 domain-containing protein</fullName>
    </submittedName>
</protein>
<keyword evidence="1" id="KW-1133">Transmembrane helix</keyword>
<dbReference type="AlphaFoldDB" id="A0A6M6DZN1"/>
<keyword evidence="2" id="KW-0614">Plasmid</keyword>
<dbReference type="Proteomes" id="UP000501076">
    <property type="component" value="Plasmid pFDU301A"/>
</dbReference>
<evidence type="ECO:0000256" key="1">
    <source>
        <dbReference type="SAM" id="Phobius"/>
    </source>
</evidence>
<organism evidence="2 3">
    <name type="scientific">Priestia megaterium</name>
    <name type="common">Bacillus megaterium</name>
    <dbReference type="NCBI Taxonomy" id="1404"/>
    <lineage>
        <taxon>Bacteria</taxon>
        <taxon>Bacillati</taxon>
        <taxon>Bacillota</taxon>
        <taxon>Bacilli</taxon>
        <taxon>Bacillales</taxon>
        <taxon>Bacillaceae</taxon>
        <taxon>Priestia</taxon>
    </lineage>
</organism>
<evidence type="ECO:0000313" key="3">
    <source>
        <dbReference type="Proteomes" id="UP000501076"/>
    </source>
</evidence>